<keyword evidence="4" id="KW-1185">Reference proteome</keyword>
<dbReference type="InterPro" id="IPR017944">
    <property type="entry name" value="KaiA/RbsU_helical_domain_sf"/>
</dbReference>
<dbReference type="InterPro" id="IPR014787">
    <property type="entry name" value="PSer_Pase_RsbU_N"/>
</dbReference>
<reference evidence="4" key="2">
    <citation type="submission" date="2010-01" db="EMBL/GenBank/DDBJ databases">
        <title>The complete genome of Conexibacter woesei DSM 14684.</title>
        <authorList>
            <consortium name="US DOE Joint Genome Institute (JGI-PGF)"/>
            <person name="Lucas S."/>
            <person name="Copeland A."/>
            <person name="Lapidus A."/>
            <person name="Glavina del Rio T."/>
            <person name="Dalin E."/>
            <person name="Tice H."/>
            <person name="Bruce D."/>
            <person name="Goodwin L."/>
            <person name="Pitluck S."/>
            <person name="Kyrpides N."/>
            <person name="Mavromatis K."/>
            <person name="Ivanova N."/>
            <person name="Mikhailova N."/>
            <person name="Chertkov O."/>
            <person name="Brettin T."/>
            <person name="Detter J.C."/>
            <person name="Han C."/>
            <person name="Larimer F."/>
            <person name="Land M."/>
            <person name="Hauser L."/>
            <person name="Markowitz V."/>
            <person name="Cheng J.-F."/>
            <person name="Hugenholtz P."/>
            <person name="Woyke T."/>
            <person name="Wu D."/>
            <person name="Pukall R."/>
            <person name="Steenblock K."/>
            <person name="Schneider S."/>
            <person name="Klenk H.-P."/>
            <person name="Eisen J.A."/>
        </authorList>
    </citation>
    <scope>NUCLEOTIDE SEQUENCE [LARGE SCALE GENOMIC DNA]</scope>
    <source>
        <strain evidence="4">DSM 14684 / CIP 108061 / JCM 11494 / NBRC 100937 / ID131577</strain>
    </source>
</reference>
<dbReference type="HOGENOM" id="CLU_558630_0_0_11"/>
<protein>
    <submittedName>
        <fullName evidence="3">Protein serine/threonine phosphatase</fullName>
    </submittedName>
</protein>
<organism evidence="3 4">
    <name type="scientific">Conexibacter woesei (strain DSM 14684 / CCUG 47730 / CIP 108061 / JCM 11494 / NBRC 100937 / ID131577)</name>
    <dbReference type="NCBI Taxonomy" id="469383"/>
    <lineage>
        <taxon>Bacteria</taxon>
        <taxon>Bacillati</taxon>
        <taxon>Actinomycetota</taxon>
        <taxon>Thermoleophilia</taxon>
        <taxon>Solirubrobacterales</taxon>
        <taxon>Conexibacteraceae</taxon>
        <taxon>Conexibacter</taxon>
    </lineage>
</organism>
<dbReference type="PANTHER" id="PTHR43156:SF2">
    <property type="entry name" value="STAGE II SPORULATION PROTEIN E"/>
    <property type="match status" value="1"/>
</dbReference>
<evidence type="ECO:0000256" key="1">
    <source>
        <dbReference type="ARBA" id="ARBA00022801"/>
    </source>
</evidence>
<dbReference type="OrthoDB" id="5241041at2"/>
<dbReference type="InterPro" id="IPR001932">
    <property type="entry name" value="PPM-type_phosphatase-like_dom"/>
</dbReference>
<name>D3EZ89_CONWI</name>
<dbReference type="KEGG" id="cwo:Cwoe_3436"/>
<dbReference type="Gene3D" id="3.60.40.10">
    <property type="entry name" value="PPM-type phosphatase domain"/>
    <property type="match status" value="1"/>
</dbReference>
<dbReference type="Gene3D" id="1.10.1240.30">
    <property type="entry name" value="KaiA/RbsU domain"/>
    <property type="match status" value="1"/>
</dbReference>
<dbReference type="Pfam" id="PF08673">
    <property type="entry name" value="RsbU_N"/>
    <property type="match status" value="1"/>
</dbReference>
<gene>
    <name evidence="3" type="ordered locus">Cwoe_3436</name>
</gene>
<dbReference type="PANTHER" id="PTHR43156">
    <property type="entry name" value="STAGE II SPORULATION PROTEIN E-RELATED"/>
    <property type="match status" value="1"/>
</dbReference>
<evidence type="ECO:0000313" key="3">
    <source>
        <dbReference type="EMBL" id="ADB51854.1"/>
    </source>
</evidence>
<evidence type="ECO:0000259" key="2">
    <source>
        <dbReference type="SMART" id="SM00331"/>
    </source>
</evidence>
<dbReference type="InterPro" id="IPR036457">
    <property type="entry name" value="PPM-type-like_dom_sf"/>
</dbReference>
<dbReference type="SMART" id="SM00331">
    <property type="entry name" value="PP2C_SIG"/>
    <property type="match status" value="1"/>
</dbReference>
<reference evidence="3 4" key="1">
    <citation type="journal article" date="2010" name="Stand. Genomic Sci.">
        <title>Complete genome sequence of Conexibacter woesei type strain (ID131577).</title>
        <authorList>
            <person name="Pukall R."/>
            <person name="Lapidus A."/>
            <person name="Glavina Del Rio T."/>
            <person name="Copeland A."/>
            <person name="Tice H."/>
            <person name="Cheng J.-F."/>
            <person name="Lucas S."/>
            <person name="Chen F."/>
            <person name="Nolan M."/>
            <person name="Bruce D."/>
            <person name="Goodwin L."/>
            <person name="Pitluck S."/>
            <person name="Mavromatis K."/>
            <person name="Ivanova N."/>
            <person name="Ovchinnikova G."/>
            <person name="Pati A."/>
            <person name="Chen A."/>
            <person name="Palaniappan K."/>
            <person name="Land M."/>
            <person name="Hauser L."/>
            <person name="Chang Y.-J."/>
            <person name="Jeffries C.D."/>
            <person name="Chain P."/>
            <person name="Meincke L."/>
            <person name="Sims D."/>
            <person name="Brettin T."/>
            <person name="Detter J.C."/>
            <person name="Rohde M."/>
            <person name="Goeker M."/>
            <person name="Bristow J."/>
            <person name="Eisen J.A."/>
            <person name="Markowitz V."/>
            <person name="Kyrpides N.C."/>
            <person name="Klenk H.-P."/>
            <person name="Hugenholtz P."/>
        </authorList>
    </citation>
    <scope>NUCLEOTIDE SEQUENCE [LARGE SCALE GENOMIC DNA]</scope>
    <source>
        <strain evidence="4">DSM 14684 / CIP 108061 / JCM 11494 / NBRC 100937 / ID131577</strain>
    </source>
</reference>
<accession>D3EZ89</accession>
<dbReference type="Pfam" id="PF07228">
    <property type="entry name" value="SpoIIE"/>
    <property type="match status" value="1"/>
</dbReference>
<sequence length="488" mass="51390">MNGAQGGTRDDGARTDPTFAERYRRAFLTYLQSGDEAHVAPAYELSREAVGGRLSLLELAEAHRHAVAEGVLPERDAARQQLLAERAADFLRESLATFEIAHRGYLEVQEVARLEHEHARQLQSVAEVSVALNAALPVADVIELVTAEARHVLGARSARAHLELPGSQPRRTITATSGEAPAAGAAAGAGALRASLTGRRGLVVGEIEVFGAADADAGAEAILVQLAQVASAAIGNAQLYGLEREIAETLQRSLLPQTLPRIEGLDIEARYCAAGDGMVVGGDFYDVFKTNGTALGIVIGDVCGKGPHAAALTALARYTLRAAALWERRPERVMAILNEAILDQSADHRFCTAIFGQLHRTTDGGARIDFVTAGHPLPLVRRAGGTVETVGSHSTLLGVVPDPALHTDTVTLAPGDLLLLFTDGATEVRRRGREVFGLPQLQALLGEIGEVSAAKAAERVEDAVLNASGGPPRDDLAIVAVKIPARAT</sequence>
<dbReference type="EMBL" id="CP001854">
    <property type="protein sequence ID" value="ADB51854.1"/>
    <property type="molecule type" value="Genomic_DNA"/>
</dbReference>
<dbReference type="Proteomes" id="UP000008229">
    <property type="component" value="Chromosome"/>
</dbReference>
<dbReference type="RefSeq" id="WP_012934905.1">
    <property type="nucleotide sequence ID" value="NC_013739.1"/>
</dbReference>
<dbReference type="SUPFAM" id="SSF81606">
    <property type="entry name" value="PP2C-like"/>
    <property type="match status" value="1"/>
</dbReference>
<evidence type="ECO:0000313" key="4">
    <source>
        <dbReference type="Proteomes" id="UP000008229"/>
    </source>
</evidence>
<keyword evidence="1" id="KW-0378">Hydrolase</keyword>
<dbReference type="STRING" id="469383.Cwoe_3436"/>
<dbReference type="InterPro" id="IPR052016">
    <property type="entry name" value="Bact_Sigma-Reg"/>
</dbReference>
<feature type="domain" description="PPM-type phosphatase" evidence="2">
    <location>
        <begin position="265"/>
        <end position="483"/>
    </location>
</feature>
<dbReference type="GO" id="GO:0016791">
    <property type="term" value="F:phosphatase activity"/>
    <property type="evidence" value="ECO:0007669"/>
    <property type="project" value="TreeGrafter"/>
</dbReference>
<dbReference type="eggNOG" id="COG2208">
    <property type="taxonomic scope" value="Bacteria"/>
</dbReference>
<dbReference type="AlphaFoldDB" id="D3EZ89"/>
<proteinExistence type="predicted"/>